<gene>
    <name evidence="2" type="ORF">G9U52_10930</name>
</gene>
<dbReference type="EMBL" id="JAAOIW010000003">
    <property type="protein sequence ID" value="NHN30347.1"/>
    <property type="molecule type" value="Genomic_DNA"/>
</dbReference>
<dbReference type="RefSeq" id="WP_166149247.1">
    <property type="nucleotide sequence ID" value="NZ_JAAOIW010000003.1"/>
</dbReference>
<protein>
    <recommendedName>
        <fullName evidence="4">CcmD family protein</fullName>
    </recommendedName>
</protein>
<reference evidence="2" key="1">
    <citation type="submission" date="2020-03" db="EMBL/GenBank/DDBJ databases">
        <title>Draft sequencing of Paenibacilllus sp. S3N08.</title>
        <authorList>
            <person name="Kim D.-U."/>
        </authorList>
    </citation>
    <scope>NUCLEOTIDE SEQUENCE</scope>
    <source>
        <strain evidence="2">S3N08</strain>
    </source>
</reference>
<dbReference type="Proteomes" id="UP001165962">
    <property type="component" value="Unassembled WGS sequence"/>
</dbReference>
<evidence type="ECO:0008006" key="4">
    <source>
        <dbReference type="Google" id="ProtNLM"/>
    </source>
</evidence>
<name>A0ABX0J2H9_9BACL</name>
<evidence type="ECO:0000256" key="1">
    <source>
        <dbReference type="SAM" id="Phobius"/>
    </source>
</evidence>
<sequence length="61" mass="6964">MGAFSIYAAIIQILTLAFWVFIIYAAVTLVKNSNENKKRLEGIELELRKINLRLENDSNHG</sequence>
<feature type="transmembrane region" description="Helical" evidence="1">
    <location>
        <begin position="6"/>
        <end position="30"/>
    </location>
</feature>
<keyword evidence="1" id="KW-0812">Transmembrane</keyword>
<keyword evidence="1" id="KW-1133">Transmembrane helix</keyword>
<comment type="caution">
    <text evidence="2">The sequence shown here is derived from an EMBL/GenBank/DDBJ whole genome shotgun (WGS) entry which is preliminary data.</text>
</comment>
<accession>A0ABX0J2H9</accession>
<keyword evidence="1" id="KW-0472">Membrane</keyword>
<organism evidence="2 3">
    <name type="scientific">Paenibacillus agricola</name>
    <dbReference type="NCBI Taxonomy" id="2716264"/>
    <lineage>
        <taxon>Bacteria</taxon>
        <taxon>Bacillati</taxon>
        <taxon>Bacillota</taxon>
        <taxon>Bacilli</taxon>
        <taxon>Bacillales</taxon>
        <taxon>Paenibacillaceae</taxon>
        <taxon>Paenibacillus</taxon>
    </lineage>
</organism>
<keyword evidence="3" id="KW-1185">Reference proteome</keyword>
<proteinExistence type="predicted"/>
<evidence type="ECO:0000313" key="3">
    <source>
        <dbReference type="Proteomes" id="UP001165962"/>
    </source>
</evidence>
<evidence type="ECO:0000313" key="2">
    <source>
        <dbReference type="EMBL" id="NHN30347.1"/>
    </source>
</evidence>